<dbReference type="EnsemblPlants" id="AVESA.00010b.r2.3AG0416550.1">
    <property type="protein sequence ID" value="AVESA.00010b.r2.3AG0416550.1.CDS"/>
    <property type="gene ID" value="AVESA.00010b.r2.3AG0416550"/>
</dbReference>
<reference evidence="1" key="2">
    <citation type="submission" date="2025-09" db="UniProtKB">
        <authorList>
            <consortium name="EnsemblPlants"/>
        </authorList>
    </citation>
    <scope>IDENTIFICATION</scope>
</reference>
<evidence type="ECO:0000313" key="1">
    <source>
        <dbReference type="EnsemblPlants" id="AVESA.00010b.r2.3AG0416550.1.CDS"/>
    </source>
</evidence>
<reference evidence="1" key="1">
    <citation type="submission" date="2021-05" db="EMBL/GenBank/DDBJ databases">
        <authorList>
            <person name="Scholz U."/>
            <person name="Mascher M."/>
            <person name="Fiebig A."/>
        </authorList>
    </citation>
    <scope>NUCLEOTIDE SEQUENCE [LARGE SCALE GENOMIC DNA]</scope>
</reference>
<protein>
    <submittedName>
        <fullName evidence="1">Uncharacterized protein</fullName>
    </submittedName>
</protein>
<accession>A0ACD5VFK9</accession>
<proteinExistence type="predicted"/>
<evidence type="ECO:0000313" key="2">
    <source>
        <dbReference type="Proteomes" id="UP001732700"/>
    </source>
</evidence>
<sequence>MRSPSKRRHRKLTKPRRFLRPPEPEPQPQPVRERRVPVPRLRHFPDQGHQTEDYSDLVDASEFPPPYPLKWIYERMERHLPPALLRAPRGKKLEYMQRILAGQAPSPEDFARMERCIQYRRRICSSYKPLHPQLYKMDPRAFFLPSFLRAIRGNTIESFSAIIQEPTPKVYTFPMLRPAFCKMLMNEVENFQNWACREKQEINDPNSLDKPARGTTISDIGMKGMLDDLMRQFISPISKVLFPEFGGGCLDSQNSFVVPYGGDDDGLSFGEDDNGMRMHVDDSDITLNVCLGKEFADGEIYFVGRRCRNHVNSVPEREETFIYSHVVGQALLYHGRHRHYVCPTSGFRNNMIMRCKSSLFNEVIKCKVDFPDWCSECLREHNASRRNILEP</sequence>
<name>A0ACD5VFK9_AVESA</name>
<organism evidence="1 2">
    <name type="scientific">Avena sativa</name>
    <name type="common">Oat</name>
    <dbReference type="NCBI Taxonomy" id="4498"/>
    <lineage>
        <taxon>Eukaryota</taxon>
        <taxon>Viridiplantae</taxon>
        <taxon>Streptophyta</taxon>
        <taxon>Embryophyta</taxon>
        <taxon>Tracheophyta</taxon>
        <taxon>Spermatophyta</taxon>
        <taxon>Magnoliopsida</taxon>
        <taxon>Liliopsida</taxon>
        <taxon>Poales</taxon>
        <taxon>Poaceae</taxon>
        <taxon>BOP clade</taxon>
        <taxon>Pooideae</taxon>
        <taxon>Poodae</taxon>
        <taxon>Poeae</taxon>
        <taxon>Poeae Chloroplast Group 1 (Aveneae type)</taxon>
        <taxon>Aveninae</taxon>
        <taxon>Avena</taxon>
    </lineage>
</organism>
<dbReference type="Proteomes" id="UP001732700">
    <property type="component" value="Chromosome 3A"/>
</dbReference>
<keyword evidence="2" id="KW-1185">Reference proteome</keyword>